<comment type="caution">
    <text evidence="12">The sequence shown here is derived from an EMBL/GenBank/DDBJ whole genome shotgun (WGS) entry which is preliminary data.</text>
</comment>
<protein>
    <submittedName>
        <fullName evidence="12">AGC/YANK kinase</fullName>
    </submittedName>
</protein>
<feature type="transmembrane region" description="Helical" evidence="9">
    <location>
        <begin position="404"/>
        <end position="423"/>
    </location>
</feature>
<dbReference type="GO" id="GO:0004674">
    <property type="term" value="F:protein serine/threonine kinase activity"/>
    <property type="evidence" value="ECO:0007669"/>
    <property type="project" value="UniProtKB-KW"/>
</dbReference>
<dbReference type="PANTHER" id="PTHR35859:SF6">
    <property type="entry name" value="ION TRANSPORT DOMAIN-CONTAINING PROTEIN"/>
    <property type="match status" value="1"/>
</dbReference>
<dbReference type="Pfam" id="PF23317">
    <property type="entry name" value="YVC1_C"/>
    <property type="match status" value="1"/>
</dbReference>
<feature type="domain" description="AGC-kinase C-terminal" evidence="11">
    <location>
        <begin position="1072"/>
        <end position="1153"/>
    </location>
</feature>
<feature type="transmembrane region" description="Helical" evidence="9">
    <location>
        <begin position="263"/>
        <end position="280"/>
    </location>
</feature>
<dbReference type="Gene3D" id="1.10.510.10">
    <property type="entry name" value="Transferase(Phosphotransferase) domain 1"/>
    <property type="match status" value="1"/>
</dbReference>
<dbReference type="InterPro" id="IPR052971">
    <property type="entry name" value="TRP_calcium_channel"/>
</dbReference>
<dbReference type="Proteomes" id="UP000383932">
    <property type="component" value="Unassembled WGS sequence"/>
</dbReference>
<dbReference type="InterPro" id="IPR000961">
    <property type="entry name" value="AGC-kinase_C"/>
</dbReference>
<proteinExistence type="predicted"/>
<dbReference type="SMART" id="SM00133">
    <property type="entry name" value="S_TK_X"/>
    <property type="match status" value="1"/>
</dbReference>
<dbReference type="EMBL" id="SSOP01000015">
    <property type="protein sequence ID" value="KAB5594901.1"/>
    <property type="molecule type" value="Genomic_DNA"/>
</dbReference>
<dbReference type="InterPro" id="IPR008271">
    <property type="entry name" value="Ser/Thr_kinase_AS"/>
</dbReference>
<feature type="domain" description="Protein kinase" evidence="10">
    <location>
        <begin position="744"/>
        <end position="1071"/>
    </location>
</feature>
<feature type="compositionally biased region" description="Polar residues" evidence="8">
    <location>
        <begin position="1161"/>
        <end position="1171"/>
    </location>
</feature>
<evidence type="ECO:0000256" key="8">
    <source>
        <dbReference type="SAM" id="MobiDB-lite"/>
    </source>
</evidence>
<keyword evidence="1" id="KW-0723">Serine/threonine-protein kinase</keyword>
<keyword evidence="13" id="KW-1185">Reference proteome</keyword>
<dbReference type="InterPro" id="IPR000719">
    <property type="entry name" value="Prot_kinase_dom"/>
</dbReference>
<accession>A0A5N5QTJ8</accession>
<evidence type="ECO:0000256" key="2">
    <source>
        <dbReference type="ARBA" id="ARBA00022553"/>
    </source>
</evidence>
<dbReference type="InterPro" id="IPR011009">
    <property type="entry name" value="Kinase-like_dom_sf"/>
</dbReference>
<feature type="transmembrane region" description="Helical" evidence="9">
    <location>
        <begin position="239"/>
        <end position="256"/>
    </location>
</feature>
<gene>
    <name evidence="12" type="ORF">CTheo_1716</name>
</gene>
<organism evidence="12 13">
    <name type="scientific">Ceratobasidium theobromae</name>
    <dbReference type="NCBI Taxonomy" id="1582974"/>
    <lineage>
        <taxon>Eukaryota</taxon>
        <taxon>Fungi</taxon>
        <taxon>Dikarya</taxon>
        <taxon>Basidiomycota</taxon>
        <taxon>Agaricomycotina</taxon>
        <taxon>Agaricomycetes</taxon>
        <taxon>Cantharellales</taxon>
        <taxon>Ceratobasidiaceae</taxon>
        <taxon>Ceratobasidium</taxon>
    </lineage>
</organism>
<feature type="transmembrane region" description="Helical" evidence="9">
    <location>
        <begin position="331"/>
        <end position="352"/>
    </location>
</feature>
<dbReference type="OrthoDB" id="354826at2759"/>
<evidence type="ECO:0000256" key="9">
    <source>
        <dbReference type="SAM" id="Phobius"/>
    </source>
</evidence>
<sequence>MDPEVQIRVPLNVPPLEELSNQPVFPLIHAIKKDIEEKLDTSISWDQLNAVDINYSIFRPLVFKYAKLKNYSIVYACLVVRAHFISSASQDLAFAPLKLTRANGCELLAMKLLRRFTGNSDNPIDLFSLLTVSWNPLQGCPESCLVDIRDIIGDDLDSGERISALEIAISSEAKRFIASPLVQTCITDIHTGRVVFSAPATRSSLLADNYKQRHVQVYDVHNTPWLDHYRLRVPRYRNILEFADFAIMLFLFVLFLNNKTFDYITWPEVLFCVFAFGFLLDEFTAAQEHGWDIYVQNMWNGFDMAFAAIFLIFLGCRCRGLIKNDFWWNDLAYDVLACGACILFPRLAFFAIRNNIIILALQVGPGMIAEFFVFMMLAAVCFSGLLFTLWTLSRGSAQWHLSNIAWLMTQIWFGNTFLSFSVAESFHPVFGPILMVAFAALSNTLLVTILISILSDTFSRINSHASEEYMYQFAISTIEGVKSDALFSYQPPFNILAFACLYPLSVCLSPRQLHTVNVLLIRITSFPQLIAIGVYERYFAPGSKFITSTKASASSMFDNLPRRLRFFEAFVSSSHGDLMGAIFDIDVPLNVTSMYAGDEGELGMTDSALWGKVQSPVQNRDEGGEAREGRTLHPMSPGLSPRRDKSQASRMSAHEQPPSSPLARLFGVARQRVVSTQGDASEDLRKIGEAMESLKEAALPGEKLRQEIKKLSERTDGGIATYTYEGGWDAESACHEVVGKPFRYCFRLSLVSFPFGCVLSLPDRQPGCPLLALRALSSFSGCGRYPTFIAHDIRLIGTLDTSRFEPKQNTQSAASRITMGGVCCKSEPIDFDGEVNLFHFVLLRSVGKGAFGKVRVVQHKQTRDLYALKYINKAKCVKMKAVANIIQERRLLEEAIHLERLGSMSEDAVRFYVAEISSALTFLHEKKIIHRDLKPDNILLDEKGHAHITDMNIAVHYSERRMLTGVAGSMAYMAPEVLTKKGYTYTIDWWSLGVCAYELIFGKRPFRGKTNSDLTHAITRDSLKFPEDASSKCSREGMFVLMGLLERDTTRRLGCKPNGEGFEELKKQAWFKNFDWDRLEDKELEPPFIPDSKRANFDATHELEELLLEDNPLKARPRKANQDVTQMSAEMRQMEEQFTSYDYRKMKRRSYYPHNQHIVSTVTAGSSSRPSTPAADSRVASVDVMPPLPATKMVPMEKSEAMT</sequence>
<dbReference type="InterPro" id="IPR056337">
    <property type="entry name" value="LHD_YVC1"/>
</dbReference>
<keyword evidence="9" id="KW-1133">Transmembrane helix</keyword>
<dbReference type="Pfam" id="PF00069">
    <property type="entry name" value="Pkinase"/>
    <property type="match status" value="1"/>
</dbReference>
<dbReference type="PANTHER" id="PTHR35859">
    <property type="entry name" value="NONSELECTIVE CATION CHANNEL PROTEIN"/>
    <property type="match status" value="1"/>
</dbReference>
<evidence type="ECO:0000256" key="1">
    <source>
        <dbReference type="ARBA" id="ARBA00022527"/>
    </source>
</evidence>
<dbReference type="FunFam" id="1.10.510.10:FF:000048">
    <property type="entry name" value="Protein kinase C"/>
    <property type="match status" value="1"/>
</dbReference>
<dbReference type="InterPro" id="IPR056336">
    <property type="entry name" value="YVC1_C"/>
</dbReference>
<dbReference type="PROSITE" id="PS00107">
    <property type="entry name" value="PROTEIN_KINASE_ATP"/>
    <property type="match status" value="1"/>
</dbReference>
<reference evidence="12 13" key="1">
    <citation type="journal article" date="2019" name="Fungal Biol. Biotechnol.">
        <title>Draft genome sequence of fastidious pathogen Ceratobasidium theobromae, which causes vascular-streak dieback in Theobroma cacao.</title>
        <authorList>
            <person name="Ali S.S."/>
            <person name="Asman A."/>
            <person name="Shao J."/>
            <person name="Firmansyah A.P."/>
            <person name="Susilo A.W."/>
            <person name="Rosmana A."/>
            <person name="McMahon P."/>
            <person name="Junaid M."/>
            <person name="Guest D."/>
            <person name="Kheng T.Y."/>
            <person name="Meinhardt L.W."/>
            <person name="Bailey B.A."/>
        </authorList>
    </citation>
    <scope>NUCLEOTIDE SEQUENCE [LARGE SCALE GENOMIC DNA]</scope>
    <source>
        <strain evidence="12 13">CT2</strain>
    </source>
</reference>
<feature type="transmembrane region" description="Helical" evidence="9">
    <location>
        <begin position="372"/>
        <end position="392"/>
    </location>
</feature>
<evidence type="ECO:0000313" key="13">
    <source>
        <dbReference type="Proteomes" id="UP000383932"/>
    </source>
</evidence>
<dbReference type="Pfam" id="PF23190">
    <property type="entry name" value="LHD_TRPY1"/>
    <property type="match status" value="1"/>
</dbReference>
<feature type="transmembrane region" description="Helical" evidence="9">
    <location>
        <begin position="300"/>
        <end position="319"/>
    </location>
</feature>
<dbReference type="PROSITE" id="PS50011">
    <property type="entry name" value="PROTEIN_KINASE_DOM"/>
    <property type="match status" value="1"/>
</dbReference>
<evidence type="ECO:0000256" key="6">
    <source>
        <dbReference type="ARBA" id="ARBA00022840"/>
    </source>
</evidence>
<keyword evidence="5 12" id="KW-0418">Kinase</keyword>
<dbReference type="PROSITE" id="PS51285">
    <property type="entry name" value="AGC_KINASE_CTER"/>
    <property type="match status" value="1"/>
</dbReference>
<evidence type="ECO:0000313" key="12">
    <source>
        <dbReference type="EMBL" id="KAB5594901.1"/>
    </source>
</evidence>
<feature type="transmembrane region" description="Helical" evidence="9">
    <location>
        <begin position="429"/>
        <end position="454"/>
    </location>
</feature>
<evidence type="ECO:0000259" key="11">
    <source>
        <dbReference type="PROSITE" id="PS51285"/>
    </source>
</evidence>
<dbReference type="InterPro" id="IPR017441">
    <property type="entry name" value="Protein_kinase_ATP_BS"/>
</dbReference>
<feature type="compositionally biased region" description="Basic and acidic residues" evidence="8">
    <location>
        <begin position="619"/>
        <end position="631"/>
    </location>
</feature>
<name>A0A5N5QTJ8_9AGAM</name>
<evidence type="ECO:0000256" key="3">
    <source>
        <dbReference type="ARBA" id="ARBA00022679"/>
    </source>
</evidence>
<dbReference type="AlphaFoldDB" id="A0A5N5QTJ8"/>
<keyword evidence="3" id="KW-0808">Transferase</keyword>
<dbReference type="Gene3D" id="3.30.200.20">
    <property type="entry name" value="Phosphorylase Kinase, domain 1"/>
    <property type="match status" value="1"/>
</dbReference>
<keyword evidence="9" id="KW-0812">Transmembrane</keyword>
<feature type="region of interest" description="Disordered" evidence="8">
    <location>
        <begin position="617"/>
        <end position="662"/>
    </location>
</feature>
<dbReference type="SMART" id="SM00220">
    <property type="entry name" value="S_TKc"/>
    <property type="match status" value="1"/>
</dbReference>
<keyword evidence="6 7" id="KW-0067">ATP-binding</keyword>
<dbReference type="PROSITE" id="PS00108">
    <property type="entry name" value="PROTEIN_KINASE_ST"/>
    <property type="match status" value="1"/>
</dbReference>
<evidence type="ECO:0000256" key="5">
    <source>
        <dbReference type="ARBA" id="ARBA00022777"/>
    </source>
</evidence>
<dbReference type="SUPFAM" id="SSF56112">
    <property type="entry name" value="Protein kinase-like (PK-like)"/>
    <property type="match status" value="1"/>
</dbReference>
<evidence type="ECO:0000259" key="10">
    <source>
        <dbReference type="PROSITE" id="PS50011"/>
    </source>
</evidence>
<keyword evidence="2" id="KW-0597">Phosphoprotein</keyword>
<feature type="region of interest" description="Disordered" evidence="8">
    <location>
        <begin position="1161"/>
        <end position="1203"/>
    </location>
</feature>
<feature type="binding site" evidence="7">
    <location>
        <position position="869"/>
    </location>
    <ligand>
        <name>ATP</name>
        <dbReference type="ChEBI" id="CHEBI:30616"/>
    </ligand>
</feature>
<keyword evidence="4 7" id="KW-0547">Nucleotide-binding</keyword>
<keyword evidence="9" id="KW-0472">Membrane</keyword>
<evidence type="ECO:0000256" key="7">
    <source>
        <dbReference type="PROSITE-ProRule" id="PRU10141"/>
    </source>
</evidence>
<dbReference type="GO" id="GO:0005524">
    <property type="term" value="F:ATP binding"/>
    <property type="evidence" value="ECO:0007669"/>
    <property type="project" value="UniProtKB-UniRule"/>
</dbReference>
<evidence type="ECO:0000256" key="4">
    <source>
        <dbReference type="ARBA" id="ARBA00022741"/>
    </source>
</evidence>